<sequence>MSLFNGLNISASGLTANRLRMDVVSSNIANANTTRAELVNGEWVPYRRKSVQLSQSGISPFQQQLQSAMSKGNSQVSGVAVSKIEEDQTPFVQTYDPTNADADENGYVQSPNVDPIKEMVDLMSATRSYEANVTAMNASKSMFMKALEIGK</sequence>
<protein>
    <recommendedName>
        <fullName evidence="3 6">Flagellar basal-body rod protein FlgC</fullName>
    </recommendedName>
</protein>
<dbReference type="GO" id="GO:0071978">
    <property type="term" value="P:bacterial-type flagellum-dependent swarming motility"/>
    <property type="evidence" value="ECO:0007669"/>
    <property type="project" value="TreeGrafter"/>
</dbReference>
<keyword evidence="4 6" id="KW-0975">Bacterial flagellum</keyword>
<dbReference type="InterPro" id="IPR001444">
    <property type="entry name" value="Flag_bb_rod_N"/>
</dbReference>
<dbReference type="PROSITE" id="PS00588">
    <property type="entry name" value="FLAGELLA_BB_ROD"/>
    <property type="match status" value="1"/>
</dbReference>
<dbReference type="Pfam" id="PF06429">
    <property type="entry name" value="Flg_bbr_C"/>
    <property type="match status" value="1"/>
</dbReference>
<dbReference type="InterPro" id="IPR019776">
    <property type="entry name" value="Flagellar_basal_body_rod_CS"/>
</dbReference>
<evidence type="ECO:0000256" key="6">
    <source>
        <dbReference type="RuleBase" id="RU362062"/>
    </source>
</evidence>
<dbReference type="OrthoDB" id="9794148at2"/>
<keyword evidence="9" id="KW-0969">Cilium</keyword>
<comment type="similarity">
    <text evidence="2">Belongs to the flagella basal body rod proteins family.</text>
</comment>
<evidence type="ECO:0000259" key="8">
    <source>
        <dbReference type="Pfam" id="PF06429"/>
    </source>
</evidence>
<name>A0A098ERB4_9BACL</name>
<dbReference type="PANTHER" id="PTHR30435">
    <property type="entry name" value="FLAGELLAR PROTEIN"/>
    <property type="match status" value="1"/>
</dbReference>
<evidence type="ECO:0000256" key="5">
    <source>
        <dbReference type="ARBA" id="ARBA00025933"/>
    </source>
</evidence>
<accession>A0A098ERB4</accession>
<comment type="subunit">
    <text evidence="5 6">The basal body constitutes a major portion of the flagellar organelle and consists of four rings (L,P,S, and M) mounted on a central rod. The rod consists of about 26 subunits of FlgG in the distal portion, and FlgB, FlgC and FlgF are thought to build up the proximal portion of the rod with about 6 subunits each.</text>
</comment>
<dbReference type="PANTHER" id="PTHR30435:SF2">
    <property type="entry name" value="FLAGELLAR BASAL-BODY ROD PROTEIN FLGC"/>
    <property type="match status" value="1"/>
</dbReference>
<gene>
    <name evidence="9" type="primary">flgC</name>
    <name evidence="9" type="ORF">BN1080_03362</name>
</gene>
<dbReference type="InterPro" id="IPR010930">
    <property type="entry name" value="Flg_bb/hook_C_dom"/>
</dbReference>
<feature type="domain" description="Flagellar basal body rod protein N-terminal" evidence="7">
    <location>
        <begin position="7"/>
        <end position="36"/>
    </location>
</feature>
<proteinExistence type="inferred from homology"/>
<dbReference type="EMBL" id="CCXS01000001">
    <property type="protein sequence ID" value="CEG24340.1"/>
    <property type="molecule type" value="Genomic_DNA"/>
</dbReference>
<dbReference type="GO" id="GO:0030694">
    <property type="term" value="C:bacterial-type flagellum basal body, rod"/>
    <property type="evidence" value="ECO:0007669"/>
    <property type="project" value="UniProtKB-UniRule"/>
</dbReference>
<evidence type="ECO:0000256" key="3">
    <source>
        <dbReference type="ARBA" id="ARBA00017941"/>
    </source>
</evidence>
<keyword evidence="10" id="KW-1185">Reference proteome</keyword>
<evidence type="ECO:0000256" key="1">
    <source>
        <dbReference type="ARBA" id="ARBA00004117"/>
    </source>
</evidence>
<evidence type="ECO:0000313" key="9">
    <source>
        <dbReference type="EMBL" id="CEG24340.1"/>
    </source>
</evidence>
<dbReference type="AlphaFoldDB" id="A0A098ERB4"/>
<dbReference type="RefSeq" id="WP_052653900.1">
    <property type="nucleotide sequence ID" value="NZ_CCXS01000001.1"/>
</dbReference>
<dbReference type="Proteomes" id="UP000043699">
    <property type="component" value="Unassembled WGS sequence"/>
</dbReference>
<feature type="domain" description="Flagellar basal-body/hook protein C-terminal" evidence="8">
    <location>
        <begin position="105"/>
        <end position="148"/>
    </location>
</feature>
<evidence type="ECO:0000256" key="2">
    <source>
        <dbReference type="ARBA" id="ARBA00009677"/>
    </source>
</evidence>
<evidence type="ECO:0000313" key="10">
    <source>
        <dbReference type="Proteomes" id="UP000043699"/>
    </source>
</evidence>
<organism evidence="9 10">
    <name type="scientific">Planococcus massiliensis</name>
    <dbReference type="NCBI Taxonomy" id="1499687"/>
    <lineage>
        <taxon>Bacteria</taxon>
        <taxon>Bacillati</taxon>
        <taxon>Bacillota</taxon>
        <taxon>Bacilli</taxon>
        <taxon>Bacillales</taxon>
        <taxon>Caryophanaceae</taxon>
        <taxon>Planococcus</taxon>
    </lineage>
</organism>
<evidence type="ECO:0000256" key="4">
    <source>
        <dbReference type="ARBA" id="ARBA00023143"/>
    </source>
</evidence>
<keyword evidence="9" id="KW-0282">Flagellum</keyword>
<reference evidence="9 10" key="1">
    <citation type="submission" date="2014-09" db="EMBL/GenBank/DDBJ databases">
        <authorList>
            <person name="Urmite Genomes Urmite Genomes"/>
        </authorList>
    </citation>
    <scope>NUCLEOTIDE SEQUENCE [LARGE SCALE GENOMIC DNA]</scope>
    <source>
        <strain evidence="9 10">ES2</strain>
    </source>
</reference>
<dbReference type="NCBIfam" id="TIGR01395">
    <property type="entry name" value="FlgC"/>
    <property type="match status" value="1"/>
</dbReference>
<dbReference type="STRING" id="1499687.BN1080_03362"/>
<keyword evidence="9" id="KW-0966">Cell projection</keyword>
<dbReference type="InterPro" id="IPR006299">
    <property type="entry name" value="FlgC"/>
</dbReference>
<comment type="subcellular location">
    <subcellularLocation>
        <location evidence="1 6">Bacterial flagellum basal body</location>
    </subcellularLocation>
</comment>
<evidence type="ECO:0000259" key="7">
    <source>
        <dbReference type="Pfam" id="PF00460"/>
    </source>
</evidence>
<dbReference type="Pfam" id="PF00460">
    <property type="entry name" value="Flg_bb_rod"/>
    <property type="match status" value="1"/>
</dbReference>